<dbReference type="Pfam" id="PF00441">
    <property type="entry name" value="Acyl-CoA_dh_1"/>
    <property type="match status" value="1"/>
</dbReference>
<reference evidence="8" key="2">
    <citation type="submission" date="2020-09" db="EMBL/GenBank/DDBJ databases">
        <authorList>
            <person name="Sun Q."/>
            <person name="Zhou Y."/>
        </authorList>
    </citation>
    <scope>NUCLEOTIDE SEQUENCE</scope>
    <source>
        <strain evidence="8">CGMCC 4.7679</strain>
    </source>
</reference>
<evidence type="ECO:0000256" key="3">
    <source>
        <dbReference type="ARBA" id="ARBA00022630"/>
    </source>
</evidence>
<dbReference type="EMBL" id="BNAV01000001">
    <property type="protein sequence ID" value="GHF37652.1"/>
    <property type="molecule type" value="Genomic_DNA"/>
</dbReference>
<comment type="caution">
    <text evidence="8">The sequence shown here is derived from an EMBL/GenBank/DDBJ whole genome shotgun (WGS) entry which is preliminary data.</text>
</comment>
<evidence type="ECO:0000313" key="9">
    <source>
        <dbReference type="Proteomes" id="UP000658656"/>
    </source>
</evidence>
<keyword evidence="9" id="KW-1185">Reference proteome</keyword>
<dbReference type="InterPro" id="IPR037069">
    <property type="entry name" value="AcylCoA_DH/ox_N_sf"/>
</dbReference>
<evidence type="ECO:0000256" key="2">
    <source>
        <dbReference type="ARBA" id="ARBA00009347"/>
    </source>
</evidence>
<protein>
    <submittedName>
        <fullName evidence="8">Acyl-CoA dehydrogenase</fullName>
    </submittedName>
</protein>
<accession>A0A8H9IQM9</accession>
<dbReference type="InterPro" id="IPR013786">
    <property type="entry name" value="AcylCoA_DH/ox_N"/>
</dbReference>
<gene>
    <name evidence="8" type="ORF">GCM10017566_08560</name>
</gene>
<dbReference type="SUPFAM" id="SSF56645">
    <property type="entry name" value="Acyl-CoA dehydrogenase NM domain-like"/>
    <property type="match status" value="1"/>
</dbReference>
<evidence type="ECO:0000256" key="1">
    <source>
        <dbReference type="ARBA" id="ARBA00001974"/>
    </source>
</evidence>
<dbReference type="InterPro" id="IPR036250">
    <property type="entry name" value="AcylCo_DH-like_C"/>
</dbReference>
<feature type="domain" description="Acyl-CoA dehydrogenase/oxidase N-terminal" evidence="7">
    <location>
        <begin position="8"/>
        <end position="92"/>
    </location>
</feature>
<evidence type="ECO:0000256" key="5">
    <source>
        <dbReference type="ARBA" id="ARBA00023002"/>
    </source>
</evidence>
<evidence type="ECO:0000313" key="8">
    <source>
        <dbReference type="EMBL" id="GHF37652.1"/>
    </source>
</evidence>
<evidence type="ECO:0000259" key="7">
    <source>
        <dbReference type="Pfam" id="PF02771"/>
    </source>
</evidence>
<dbReference type="PANTHER" id="PTHR43884:SF20">
    <property type="entry name" value="ACYL-COA DEHYDROGENASE FADE28"/>
    <property type="match status" value="1"/>
</dbReference>
<dbReference type="GO" id="GO:0050660">
    <property type="term" value="F:flavin adenine dinucleotide binding"/>
    <property type="evidence" value="ECO:0007669"/>
    <property type="project" value="InterPro"/>
</dbReference>
<feature type="domain" description="Acyl-CoA dehydrogenase/oxidase C-terminal" evidence="6">
    <location>
        <begin position="223"/>
        <end position="359"/>
    </location>
</feature>
<dbReference type="PANTHER" id="PTHR43884">
    <property type="entry name" value="ACYL-COA DEHYDROGENASE"/>
    <property type="match status" value="1"/>
</dbReference>
<comment type="similarity">
    <text evidence="2">Belongs to the acyl-CoA dehydrogenase family.</text>
</comment>
<dbReference type="OrthoDB" id="8677713at2"/>
<dbReference type="Pfam" id="PF02771">
    <property type="entry name" value="Acyl-CoA_dh_N"/>
    <property type="match status" value="1"/>
</dbReference>
<name>A0A8H9IQM9_9PSEU</name>
<dbReference type="AlphaFoldDB" id="A0A8H9IQM9"/>
<reference evidence="8" key="1">
    <citation type="journal article" date="2014" name="Int. J. Syst. Evol. Microbiol.">
        <title>Complete genome sequence of Corynebacterium casei LMG S-19264T (=DSM 44701T), isolated from a smear-ripened cheese.</title>
        <authorList>
            <consortium name="US DOE Joint Genome Institute (JGI-PGF)"/>
            <person name="Walter F."/>
            <person name="Albersmeier A."/>
            <person name="Kalinowski J."/>
            <person name="Ruckert C."/>
        </authorList>
    </citation>
    <scope>NUCLEOTIDE SEQUENCE</scope>
    <source>
        <strain evidence="8">CGMCC 4.7679</strain>
    </source>
</reference>
<keyword evidence="3" id="KW-0285">Flavoprotein</keyword>
<proteinExistence type="inferred from homology"/>
<dbReference type="InterPro" id="IPR009075">
    <property type="entry name" value="AcylCo_DH/oxidase_C"/>
</dbReference>
<dbReference type="SUPFAM" id="SSF47203">
    <property type="entry name" value="Acyl-CoA dehydrogenase C-terminal domain-like"/>
    <property type="match status" value="1"/>
</dbReference>
<dbReference type="Proteomes" id="UP000658656">
    <property type="component" value="Unassembled WGS sequence"/>
</dbReference>
<dbReference type="InterPro" id="IPR009100">
    <property type="entry name" value="AcylCoA_DH/oxidase_NM_dom_sf"/>
</dbReference>
<keyword evidence="5" id="KW-0560">Oxidoreductase</keyword>
<evidence type="ECO:0000259" key="6">
    <source>
        <dbReference type="Pfam" id="PF00441"/>
    </source>
</evidence>
<comment type="cofactor">
    <cofactor evidence="1">
        <name>FAD</name>
        <dbReference type="ChEBI" id="CHEBI:57692"/>
    </cofactor>
</comment>
<keyword evidence="4" id="KW-0274">FAD</keyword>
<sequence>MSDLLYSEVEEDLRASVRDLFGDRADAASVLRRTESTEPYDLKLWRTLTAELGTAGLAVPEELGGQGASARELAVVLEELGRAVVPVPFLGSAVLATSALLACDTGESTVAGLLRALAGGERTGALAVPLTTWPGAPFPETVQARDGVLSGRIGLVADASVADVLIVPATGPDGPELYAVQGALAAETTSLDLTRRLADVTLDGVRGQLLAGPDRAAAALERALLTGAGLLASEQLGVAQWCLDETVAYVKQRYQFGRPVGSFQALKHRLADLYLELVTARAAARHAADSLATGEDVPIAVAVAQSTCAAVAVHAAEEAIQLHGGIGMTWEHPAHLYLKRAKSDELALGTPGRHRAALAALVDLPA</sequence>
<dbReference type="Gene3D" id="1.20.140.10">
    <property type="entry name" value="Butyryl-CoA Dehydrogenase, subunit A, domain 3"/>
    <property type="match status" value="1"/>
</dbReference>
<dbReference type="Gene3D" id="1.10.540.10">
    <property type="entry name" value="Acyl-CoA dehydrogenase/oxidase, N-terminal domain"/>
    <property type="match status" value="1"/>
</dbReference>
<dbReference type="GO" id="GO:0003995">
    <property type="term" value="F:acyl-CoA dehydrogenase activity"/>
    <property type="evidence" value="ECO:0007669"/>
    <property type="project" value="TreeGrafter"/>
</dbReference>
<evidence type="ECO:0000256" key="4">
    <source>
        <dbReference type="ARBA" id="ARBA00022827"/>
    </source>
</evidence>
<dbReference type="RefSeq" id="WP_145934520.1">
    <property type="nucleotide sequence ID" value="NZ_BNAV01000001.1"/>
</dbReference>
<organism evidence="8 9">
    <name type="scientific">Amycolatopsis bartoniae</name>
    <dbReference type="NCBI Taxonomy" id="941986"/>
    <lineage>
        <taxon>Bacteria</taxon>
        <taxon>Bacillati</taxon>
        <taxon>Actinomycetota</taxon>
        <taxon>Actinomycetes</taxon>
        <taxon>Pseudonocardiales</taxon>
        <taxon>Pseudonocardiaceae</taxon>
        <taxon>Amycolatopsis</taxon>
    </lineage>
</organism>